<feature type="non-terminal residue" evidence="2">
    <location>
        <position position="1"/>
    </location>
</feature>
<feature type="transmembrane region" description="Helical" evidence="1">
    <location>
        <begin position="29"/>
        <end position="51"/>
    </location>
</feature>
<reference evidence="2" key="1">
    <citation type="journal article" date="2021" name="PeerJ">
        <title>Extensive microbial diversity within the chicken gut microbiome revealed by metagenomics and culture.</title>
        <authorList>
            <person name="Gilroy R."/>
            <person name="Ravi A."/>
            <person name="Getino M."/>
            <person name="Pursley I."/>
            <person name="Horton D.L."/>
            <person name="Alikhan N.F."/>
            <person name="Baker D."/>
            <person name="Gharbi K."/>
            <person name="Hall N."/>
            <person name="Watson M."/>
            <person name="Adriaenssens E.M."/>
            <person name="Foster-Nyarko E."/>
            <person name="Jarju S."/>
            <person name="Secka A."/>
            <person name="Antonio M."/>
            <person name="Oren A."/>
            <person name="Chaudhuri R.R."/>
            <person name="La Ragione R."/>
            <person name="Hildebrand F."/>
            <person name="Pallen M.J."/>
        </authorList>
    </citation>
    <scope>NUCLEOTIDE SEQUENCE</scope>
    <source>
        <strain evidence="2">CHK186-1790</strain>
    </source>
</reference>
<proteinExistence type="predicted"/>
<accession>A0A9D2NZW2</accession>
<reference evidence="2" key="2">
    <citation type="submission" date="2021-04" db="EMBL/GenBank/DDBJ databases">
        <authorList>
            <person name="Gilroy R."/>
        </authorList>
    </citation>
    <scope>NUCLEOTIDE SEQUENCE</scope>
    <source>
        <strain evidence="2">CHK186-1790</strain>
    </source>
</reference>
<keyword evidence="1" id="KW-1133">Transmembrane helix</keyword>
<gene>
    <name evidence="2" type="ORF">H9701_05555</name>
</gene>
<dbReference type="Proteomes" id="UP000823882">
    <property type="component" value="Unassembled WGS sequence"/>
</dbReference>
<comment type="caution">
    <text evidence="2">The sequence shown here is derived from an EMBL/GenBank/DDBJ whole genome shotgun (WGS) entry which is preliminary data.</text>
</comment>
<dbReference type="EMBL" id="DWWJ01000099">
    <property type="protein sequence ID" value="HJC41002.1"/>
    <property type="molecule type" value="Genomic_DNA"/>
</dbReference>
<name>A0A9D2NZW2_9FIRM</name>
<keyword evidence="1" id="KW-0812">Transmembrane</keyword>
<evidence type="ECO:0000256" key="1">
    <source>
        <dbReference type="SAM" id="Phobius"/>
    </source>
</evidence>
<evidence type="ECO:0000313" key="2">
    <source>
        <dbReference type="EMBL" id="HJC41002.1"/>
    </source>
</evidence>
<dbReference type="AlphaFoldDB" id="A0A9D2NZW2"/>
<sequence length="67" mass="6637">RVLGLTGAIMTLASPLGLAASALFSGRTGLSVWFLLAGIGTLACGALAFALPSIRHCDDPAGPPVSD</sequence>
<evidence type="ECO:0000313" key="3">
    <source>
        <dbReference type="Proteomes" id="UP000823882"/>
    </source>
</evidence>
<keyword evidence="1" id="KW-0472">Membrane</keyword>
<protein>
    <submittedName>
        <fullName evidence="2">MFS transporter</fullName>
    </submittedName>
</protein>
<organism evidence="2 3">
    <name type="scientific">Candidatus Intestinimonas pullistercoris</name>
    <dbReference type="NCBI Taxonomy" id="2838623"/>
    <lineage>
        <taxon>Bacteria</taxon>
        <taxon>Bacillati</taxon>
        <taxon>Bacillota</taxon>
        <taxon>Clostridia</taxon>
        <taxon>Eubacteriales</taxon>
        <taxon>Intestinimonas</taxon>
    </lineage>
</organism>